<sequence length="113" mass="13000">MRVVTIKNTISLEQLQRMAKGRFGDMVKAVVDIKKEIIVVDAELHADQEAFLIKSGSQQADLWGINIYPDLSRDERIEFDSMINVRPSQDNMSREVEDLKTRNSIIKIIKKLI</sequence>
<evidence type="ECO:0000313" key="1">
    <source>
        <dbReference type="EMBL" id="OGD86464.1"/>
    </source>
</evidence>
<dbReference type="EMBL" id="MFAT01000028">
    <property type="protein sequence ID" value="OGD86464.1"/>
    <property type="molecule type" value="Genomic_DNA"/>
</dbReference>
<name>A0A1F5G3R5_9BACT</name>
<protein>
    <submittedName>
        <fullName evidence="1">Uncharacterized protein</fullName>
    </submittedName>
</protein>
<reference evidence="1 2" key="1">
    <citation type="journal article" date="2016" name="Nat. Commun.">
        <title>Thousands of microbial genomes shed light on interconnected biogeochemical processes in an aquifer system.</title>
        <authorList>
            <person name="Anantharaman K."/>
            <person name="Brown C.T."/>
            <person name="Hug L.A."/>
            <person name="Sharon I."/>
            <person name="Castelle C.J."/>
            <person name="Probst A.J."/>
            <person name="Thomas B.C."/>
            <person name="Singh A."/>
            <person name="Wilkins M.J."/>
            <person name="Karaoz U."/>
            <person name="Brodie E.L."/>
            <person name="Williams K.H."/>
            <person name="Hubbard S.S."/>
            <person name="Banfield J.F."/>
        </authorList>
    </citation>
    <scope>NUCLEOTIDE SEQUENCE [LARGE SCALE GENOMIC DNA]</scope>
</reference>
<evidence type="ECO:0000313" key="2">
    <source>
        <dbReference type="Proteomes" id="UP000176317"/>
    </source>
</evidence>
<proteinExistence type="predicted"/>
<organism evidence="1 2">
    <name type="scientific">Candidatus Curtissbacteria bacterium RBG_13_35_7</name>
    <dbReference type="NCBI Taxonomy" id="1797705"/>
    <lineage>
        <taxon>Bacteria</taxon>
        <taxon>Candidatus Curtissiibacteriota</taxon>
    </lineage>
</organism>
<comment type="caution">
    <text evidence="1">The sequence shown here is derived from an EMBL/GenBank/DDBJ whole genome shotgun (WGS) entry which is preliminary data.</text>
</comment>
<dbReference type="Proteomes" id="UP000176317">
    <property type="component" value="Unassembled WGS sequence"/>
</dbReference>
<accession>A0A1F5G3R5</accession>
<gene>
    <name evidence="1" type="ORF">A2164_03580</name>
</gene>
<dbReference type="AlphaFoldDB" id="A0A1F5G3R5"/>
<dbReference type="Pfam" id="PF18924">
    <property type="entry name" value="DUF5674"/>
    <property type="match status" value="1"/>
</dbReference>
<feature type="non-terminal residue" evidence="1">
    <location>
        <position position="113"/>
    </location>
</feature>
<dbReference type="InterPro" id="IPR043731">
    <property type="entry name" value="DUF5674"/>
</dbReference>